<organism evidence="1 2">
    <name type="scientific">Herbidospora solisilvae</name>
    <dbReference type="NCBI Taxonomy" id="2696284"/>
    <lineage>
        <taxon>Bacteria</taxon>
        <taxon>Bacillati</taxon>
        <taxon>Actinomycetota</taxon>
        <taxon>Actinomycetes</taxon>
        <taxon>Streptosporangiales</taxon>
        <taxon>Streptosporangiaceae</taxon>
        <taxon>Herbidospora</taxon>
    </lineage>
</organism>
<dbReference type="GO" id="GO:0016787">
    <property type="term" value="F:hydrolase activity"/>
    <property type="evidence" value="ECO:0007669"/>
    <property type="project" value="UniProtKB-KW"/>
</dbReference>
<dbReference type="AlphaFoldDB" id="A0A7C9NHW7"/>
<dbReference type="Proteomes" id="UP000479526">
    <property type="component" value="Unassembled WGS sequence"/>
</dbReference>
<keyword evidence="2" id="KW-1185">Reference proteome</keyword>
<evidence type="ECO:0000313" key="1">
    <source>
        <dbReference type="EMBL" id="NAS25575.1"/>
    </source>
</evidence>
<accession>A0A7C9NHW7</accession>
<dbReference type="SUPFAM" id="SSF53474">
    <property type="entry name" value="alpha/beta-Hydrolases"/>
    <property type="match status" value="1"/>
</dbReference>
<protein>
    <submittedName>
        <fullName evidence="1">Alpha/beta hydrolase</fullName>
    </submittedName>
</protein>
<dbReference type="RefSeq" id="WP_161482592.1">
    <property type="nucleotide sequence ID" value="NZ_WXEW01000008.1"/>
</dbReference>
<dbReference type="InterPro" id="IPR029058">
    <property type="entry name" value="AB_hydrolase_fold"/>
</dbReference>
<keyword evidence="1" id="KW-0378">Hydrolase</keyword>
<dbReference type="EMBL" id="WXEW01000008">
    <property type="protein sequence ID" value="NAS25575.1"/>
    <property type="molecule type" value="Genomic_DNA"/>
</dbReference>
<comment type="caution">
    <text evidence="1">The sequence shown here is derived from an EMBL/GenBank/DDBJ whole genome shotgun (WGS) entry which is preliminary data.</text>
</comment>
<reference evidence="1 2" key="1">
    <citation type="submission" date="2020-01" db="EMBL/GenBank/DDBJ databases">
        <title>Herbidospora sp. NEAU-GS84 nov., a novel actinomycete isolated from soil.</title>
        <authorList>
            <person name="Han L."/>
        </authorList>
    </citation>
    <scope>NUCLEOTIDE SEQUENCE [LARGE SCALE GENOMIC DNA]</scope>
    <source>
        <strain evidence="1 2">NEAU-GS84</strain>
    </source>
</reference>
<evidence type="ECO:0000313" key="2">
    <source>
        <dbReference type="Proteomes" id="UP000479526"/>
    </source>
</evidence>
<name>A0A7C9NHW7_9ACTN</name>
<dbReference type="Gene3D" id="3.40.50.1820">
    <property type="entry name" value="alpha/beta hydrolase"/>
    <property type="match status" value="1"/>
</dbReference>
<sequence>MFATLHDGARIDVEVHGEGPALLLPVNPRPAEDGPATEAVRAWGGEPDLGFNLIEGLKDRFRVVAFDYEGHCLAVPKKDLTPANVVGDLLAVADAAGAGTFAYYGYSWLAMAGLQLAVRSDRVTTLVMGGYPPIGGPYREMLVVTETAWEYAKNPEPPAVDVAPGDWDSATPTADPAQTGQFMALYRELQEFDDRAVTLDIPRLCFAGSQDTIVYSDKWGGVTVDIAGPLLRNRDEIEARGWEVRVLDGLDHMGAMRSAVVLPILTGWVGRQG</sequence>
<gene>
    <name evidence="1" type="ORF">GT755_28310</name>
</gene>
<proteinExistence type="predicted"/>